<evidence type="ECO:0000313" key="2">
    <source>
        <dbReference type="Proteomes" id="UP000266861"/>
    </source>
</evidence>
<sequence length="61" mass="7361">MAIPNTQNHKEFFILSKNSPFQLSEEQDGEVARNEEEKTWSRLRDEYGDRKEKRQVLNFVF</sequence>
<proteinExistence type="predicted"/>
<name>A0A397J964_9GLOM</name>
<dbReference type="EMBL" id="PQFF01000091">
    <property type="protein sequence ID" value="RHZ83328.1"/>
    <property type="molecule type" value="Genomic_DNA"/>
</dbReference>
<keyword evidence="2" id="KW-1185">Reference proteome</keyword>
<comment type="caution">
    <text evidence="1">The sequence shown here is derived from an EMBL/GenBank/DDBJ whole genome shotgun (WGS) entry which is preliminary data.</text>
</comment>
<protein>
    <submittedName>
        <fullName evidence="1">Uncharacterized protein</fullName>
    </submittedName>
</protein>
<dbReference type="Proteomes" id="UP000266861">
    <property type="component" value="Unassembled WGS sequence"/>
</dbReference>
<accession>A0A397J964</accession>
<gene>
    <name evidence="1" type="ORF">Glove_97g97</name>
</gene>
<organism evidence="1 2">
    <name type="scientific">Diversispora epigaea</name>
    <dbReference type="NCBI Taxonomy" id="1348612"/>
    <lineage>
        <taxon>Eukaryota</taxon>
        <taxon>Fungi</taxon>
        <taxon>Fungi incertae sedis</taxon>
        <taxon>Mucoromycota</taxon>
        <taxon>Glomeromycotina</taxon>
        <taxon>Glomeromycetes</taxon>
        <taxon>Diversisporales</taxon>
        <taxon>Diversisporaceae</taxon>
        <taxon>Diversispora</taxon>
    </lineage>
</organism>
<evidence type="ECO:0000313" key="1">
    <source>
        <dbReference type="EMBL" id="RHZ83328.1"/>
    </source>
</evidence>
<reference evidence="1 2" key="1">
    <citation type="submission" date="2018-08" db="EMBL/GenBank/DDBJ databases">
        <title>Genome and evolution of the arbuscular mycorrhizal fungus Diversispora epigaea (formerly Glomus versiforme) and its bacterial endosymbionts.</title>
        <authorList>
            <person name="Sun X."/>
            <person name="Fei Z."/>
            <person name="Harrison M."/>
        </authorList>
    </citation>
    <scope>NUCLEOTIDE SEQUENCE [LARGE SCALE GENOMIC DNA]</scope>
    <source>
        <strain evidence="1 2">IT104</strain>
    </source>
</reference>
<dbReference type="AlphaFoldDB" id="A0A397J964"/>